<dbReference type="RefSeq" id="WP_143080024.1">
    <property type="nucleotide sequence ID" value="NZ_FOXS01000001.1"/>
</dbReference>
<evidence type="ECO:0000313" key="1">
    <source>
        <dbReference type="EMBL" id="SFP85714.1"/>
    </source>
</evidence>
<sequence length="84" mass="9462">MELSLLLPHLANLPRLPRVLKKLGMKPELACQRIWATRVALVPPLRMVGSRAELVRGDWVMVTVFGGSTYGEACCWKQLVKTFN</sequence>
<dbReference type="AlphaFoldDB" id="A0A1I5TRM1"/>
<accession>A0A1I5TRM1</accession>
<dbReference type="STRING" id="1227077.SAMN04515668_0577"/>
<gene>
    <name evidence="1" type="ORF">SAMN04515668_0577</name>
</gene>
<proteinExistence type="predicted"/>
<dbReference type="EMBL" id="FOXS01000001">
    <property type="protein sequence ID" value="SFP85714.1"/>
    <property type="molecule type" value="Genomic_DNA"/>
</dbReference>
<name>A0A1I5TRM1_HYMAR</name>
<keyword evidence="2" id="KW-1185">Reference proteome</keyword>
<protein>
    <submittedName>
        <fullName evidence="1">Uncharacterized protein</fullName>
    </submittedName>
</protein>
<dbReference type="Proteomes" id="UP000199029">
    <property type="component" value="Unassembled WGS sequence"/>
</dbReference>
<organism evidence="1 2">
    <name type="scientific">Hymenobacter arizonensis</name>
    <name type="common">Siccationidurans arizonensis</name>
    <dbReference type="NCBI Taxonomy" id="1227077"/>
    <lineage>
        <taxon>Bacteria</taxon>
        <taxon>Pseudomonadati</taxon>
        <taxon>Bacteroidota</taxon>
        <taxon>Cytophagia</taxon>
        <taxon>Cytophagales</taxon>
        <taxon>Hymenobacteraceae</taxon>
        <taxon>Hymenobacter</taxon>
    </lineage>
</organism>
<evidence type="ECO:0000313" key="2">
    <source>
        <dbReference type="Proteomes" id="UP000199029"/>
    </source>
</evidence>
<reference evidence="2" key="1">
    <citation type="submission" date="2016-10" db="EMBL/GenBank/DDBJ databases">
        <authorList>
            <person name="Varghese N."/>
            <person name="Submissions S."/>
        </authorList>
    </citation>
    <scope>NUCLEOTIDE SEQUENCE [LARGE SCALE GENOMIC DNA]</scope>
    <source>
        <strain evidence="2">OR362-8,ATCC BAA-1266,JCM 13504</strain>
    </source>
</reference>